<comment type="similarity">
    <text evidence="2 8">Belongs to the fungal hydrophobin family.</text>
</comment>
<comment type="subunit">
    <text evidence="7">Self-assembles to form functional amyloid fibrils called rodlets. Self-assembly into fibrillar rodlets occurs spontaneously at hydrophobic:hydrophilic interfaces and the rodlets further associate laterally to form amphipathic monolayers.</text>
</comment>
<keyword evidence="6" id="KW-0325">Glycoprotein</keyword>
<evidence type="ECO:0000313" key="10">
    <source>
        <dbReference type="Proteomes" id="UP000219338"/>
    </source>
</evidence>
<dbReference type="AlphaFoldDB" id="A0A284S0D7"/>
<comment type="subcellular location">
    <subcellularLocation>
        <location evidence="1 8">Secreted</location>
        <location evidence="1 8">Cell wall</location>
    </subcellularLocation>
</comment>
<organism evidence="9 10">
    <name type="scientific">Armillaria ostoyae</name>
    <name type="common">Armillaria root rot fungus</name>
    <dbReference type="NCBI Taxonomy" id="47428"/>
    <lineage>
        <taxon>Eukaryota</taxon>
        <taxon>Fungi</taxon>
        <taxon>Dikarya</taxon>
        <taxon>Basidiomycota</taxon>
        <taxon>Agaricomycotina</taxon>
        <taxon>Agaricomycetes</taxon>
        <taxon>Agaricomycetidae</taxon>
        <taxon>Agaricales</taxon>
        <taxon>Marasmiineae</taxon>
        <taxon>Physalacriaceae</taxon>
        <taxon>Armillaria</taxon>
    </lineage>
</organism>
<protein>
    <recommendedName>
        <fullName evidence="8">Hydrophobin</fullName>
    </recommendedName>
</protein>
<keyword evidence="4 8" id="KW-0964">Secreted</keyword>
<name>A0A284S0D7_ARMOS</name>
<accession>A0A284S0D7</accession>
<keyword evidence="8" id="KW-0732">Signal</keyword>
<dbReference type="GO" id="GO:0005199">
    <property type="term" value="F:structural constituent of cell wall"/>
    <property type="evidence" value="ECO:0007669"/>
    <property type="project" value="InterPro"/>
</dbReference>
<dbReference type="SMART" id="SM00075">
    <property type="entry name" value="HYDRO"/>
    <property type="match status" value="1"/>
</dbReference>
<sequence length="209" mass="22643">MLDLHKTFSHISHSHVLRKRATEPIHGKVDAVTRDYFDIRFGFSHHHENVSCGRSFMILDCVIRVIRVTLSIYLLRALTQLHFMTSLILASQCLLVSLSPVRSWLYLFLRPPSKFLPRGGGEGVACATGTVQCCDDTQSPTELTTPVSTLLGTLGVVISQLTGNVGVSCVPITVIGVGGTQCSNQVDCCTDNNFNGLVSLGCSPLNIGL</sequence>
<evidence type="ECO:0000256" key="5">
    <source>
        <dbReference type="ARBA" id="ARBA00023157"/>
    </source>
</evidence>
<keyword evidence="3 8" id="KW-0134">Cell wall</keyword>
<dbReference type="InterPro" id="IPR001338">
    <property type="entry name" value="Class_I_Hydrophobin"/>
</dbReference>
<evidence type="ECO:0000256" key="7">
    <source>
        <dbReference type="ARBA" id="ARBA00093546"/>
    </source>
</evidence>
<gene>
    <name evidence="9" type="ORF">ARMOST_17932</name>
</gene>
<dbReference type="CDD" id="cd23507">
    <property type="entry name" value="hydrophobin_I"/>
    <property type="match status" value="1"/>
</dbReference>
<evidence type="ECO:0000256" key="6">
    <source>
        <dbReference type="ARBA" id="ARBA00023180"/>
    </source>
</evidence>
<reference evidence="10" key="1">
    <citation type="journal article" date="2017" name="Nat. Ecol. Evol.">
        <title>Genome expansion and lineage-specific genetic innovations in the forest pathogenic fungi Armillaria.</title>
        <authorList>
            <person name="Sipos G."/>
            <person name="Prasanna A.N."/>
            <person name="Walter M.C."/>
            <person name="O'Connor E."/>
            <person name="Balint B."/>
            <person name="Krizsan K."/>
            <person name="Kiss B."/>
            <person name="Hess J."/>
            <person name="Varga T."/>
            <person name="Slot J."/>
            <person name="Riley R."/>
            <person name="Boka B."/>
            <person name="Rigling D."/>
            <person name="Barry K."/>
            <person name="Lee J."/>
            <person name="Mihaltcheva S."/>
            <person name="LaButti K."/>
            <person name="Lipzen A."/>
            <person name="Waldron R."/>
            <person name="Moloney N.M."/>
            <person name="Sperisen C."/>
            <person name="Kredics L."/>
            <person name="Vagvoelgyi C."/>
            <person name="Patrignani A."/>
            <person name="Fitzpatrick D."/>
            <person name="Nagy I."/>
            <person name="Doyle S."/>
            <person name="Anderson J.B."/>
            <person name="Grigoriev I.V."/>
            <person name="Gueldener U."/>
            <person name="Muensterkoetter M."/>
            <person name="Nagy L.G."/>
        </authorList>
    </citation>
    <scope>NUCLEOTIDE SEQUENCE [LARGE SCALE GENOMIC DNA]</scope>
    <source>
        <strain evidence="10">C18/9</strain>
    </source>
</reference>
<evidence type="ECO:0000256" key="2">
    <source>
        <dbReference type="ARBA" id="ARBA00010446"/>
    </source>
</evidence>
<evidence type="ECO:0000256" key="1">
    <source>
        <dbReference type="ARBA" id="ARBA00004191"/>
    </source>
</evidence>
<evidence type="ECO:0000313" key="9">
    <source>
        <dbReference type="EMBL" id="SJL14474.1"/>
    </source>
</evidence>
<dbReference type="Pfam" id="PF01185">
    <property type="entry name" value="Hydrophobin"/>
    <property type="match status" value="1"/>
</dbReference>
<dbReference type="Proteomes" id="UP000219338">
    <property type="component" value="Unassembled WGS sequence"/>
</dbReference>
<evidence type="ECO:0000256" key="4">
    <source>
        <dbReference type="ARBA" id="ARBA00022525"/>
    </source>
</evidence>
<dbReference type="GO" id="GO:0009277">
    <property type="term" value="C:fungal-type cell wall"/>
    <property type="evidence" value="ECO:0007669"/>
    <property type="project" value="InterPro"/>
</dbReference>
<evidence type="ECO:0000256" key="3">
    <source>
        <dbReference type="ARBA" id="ARBA00022512"/>
    </source>
</evidence>
<dbReference type="STRING" id="47428.A0A284S0D7"/>
<evidence type="ECO:0000256" key="8">
    <source>
        <dbReference type="RuleBase" id="RU365009"/>
    </source>
</evidence>
<proteinExistence type="inferred from homology"/>
<dbReference type="EMBL" id="FUEG01000024">
    <property type="protein sequence ID" value="SJL14474.1"/>
    <property type="molecule type" value="Genomic_DNA"/>
</dbReference>
<keyword evidence="5 8" id="KW-1015">Disulfide bond</keyword>
<keyword evidence="10" id="KW-1185">Reference proteome</keyword>
<dbReference type="OrthoDB" id="2922955at2759"/>